<sequence>MVYKTKTYVAFDGTNDMTYYRTLKMWSENDNIDFTLNNAHDLKSSRDSSLPETIKRSLRERIQASKVMILIVGKETHHHTKFVKYEIEYAKSLNIPIILAIVDNGVTPKSWFNDYPVIEVPFKLKDINYAMNNWPISFKTHNKNGDVGIWHYN</sequence>
<evidence type="ECO:0000313" key="2">
    <source>
        <dbReference type="EMBL" id="MDN3193363.1"/>
    </source>
</evidence>
<dbReference type="Proteomes" id="UP001173174">
    <property type="component" value="Unassembled WGS sequence"/>
</dbReference>
<evidence type="ECO:0000313" key="3">
    <source>
        <dbReference type="Proteomes" id="UP001173174"/>
    </source>
</evidence>
<protein>
    <submittedName>
        <fullName evidence="2">TIR domain-containing protein</fullName>
    </submittedName>
</protein>
<dbReference type="Gene3D" id="3.40.50.11200">
    <property type="match status" value="1"/>
</dbReference>
<dbReference type="EMBL" id="JAREWH010000016">
    <property type="protein sequence ID" value="MDN3193363.1"/>
    <property type="molecule type" value="Genomic_DNA"/>
</dbReference>
<accession>A0AAW7KKH9</accession>
<evidence type="ECO:0000259" key="1">
    <source>
        <dbReference type="Pfam" id="PF08937"/>
    </source>
</evidence>
<gene>
    <name evidence="2" type="ORF">P0E79_12775</name>
</gene>
<dbReference type="InterPro" id="IPR015032">
    <property type="entry name" value="ThsB__TIR-like_domain"/>
</dbReference>
<reference evidence="2" key="1">
    <citation type="journal article" date="2023" name="Pathogens">
        <title>Prevalence of Enterococcus spp. and the Whole-Genome Characteristics of Enterococcus faecium and Enterococcus faecalis Strains Isolated from Free-Living Birds in Poland.</title>
        <authorList>
            <person name="Kwit R."/>
            <person name="Zajac M."/>
            <person name="Smialowska-Weglinska A."/>
            <person name="Skarzynska M."/>
            <person name="Bomba A."/>
            <person name="Lalak A."/>
            <person name="Skrzypiec E."/>
            <person name="Wojdat D."/>
            <person name="Koza W."/>
            <person name="Mikos-Wojewoda E."/>
            <person name="Pasim P."/>
            <person name="Skora M."/>
            <person name="Polak M."/>
            <person name="Wiacek J."/>
            <person name="Wasyl D."/>
        </authorList>
    </citation>
    <scope>NUCLEOTIDE SEQUENCE</scope>
    <source>
        <strain evidence="2">691B_2</strain>
    </source>
</reference>
<comment type="caution">
    <text evidence="2">The sequence shown here is derived from an EMBL/GenBank/DDBJ whole genome shotgun (WGS) entry which is preliminary data.</text>
</comment>
<name>A0AAW7KKH9_ENTFL</name>
<reference evidence="2" key="2">
    <citation type="submission" date="2023-03" db="EMBL/GenBank/DDBJ databases">
        <authorList>
            <person name="Zajac M."/>
            <person name="Kwit R."/>
            <person name="Wasyl D."/>
        </authorList>
    </citation>
    <scope>NUCLEOTIDE SEQUENCE</scope>
    <source>
        <strain evidence="2">691B_2</strain>
    </source>
</reference>
<dbReference type="Pfam" id="PF08937">
    <property type="entry name" value="ThsB_TIR"/>
    <property type="match status" value="1"/>
</dbReference>
<dbReference type="AlphaFoldDB" id="A0AAW7KKH9"/>
<organism evidence="2 3">
    <name type="scientific">Enterococcus faecalis</name>
    <name type="common">Streptococcus faecalis</name>
    <dbReference type="NCBI Taxonomy" id="1351"/>
    <lineage>
        <taxon>Bacteria</taxon>
        <taxon>Bacillati</taxon>
        <taxon>Bacillota</taxon>
        <taxon>Bacilli</taxon>
        <taxon>Lactobacillales</taxon>
        <taxon>Enterococcaceae</taxon>
        <taxon>Enterococcus</taxon>
    </lineage>
</organism>
<feature type="domain" description="Thoeris protein ThsB TIR-like" evidence="1">
    <location>
        <begin position="8"/>
        <end position="103"/>
    </location>
</feature>
<dbReference type="RefSeq" id="WP_075583009.1">
    <property type="nucleotide sequence ID" value="NZ_CP138650.1"/>
</dbReference>
<proteinExistence type="predicted"/>